<sequence length="152" mass="17771">MISDSPNIKTSHLLNESIPVPPSHIFITLQTDFNVDVAITINKTIYELINYEIANHIDSKINETYKDTLPINLSNNLYQINPNTISYIYFRLVKRMALKDSILVKLGLPIYQEFNYIVSRRSDMQYQPKYNNTVYIFFGLETTNVEVETEKR</sequence>
<organism evidence="1 2">
    <name type="scientific">Gigaspora margarita</name>
    <dbReference type="NCBI Taxonomy" id="4874"/>
    <lineage>
        <taxon>Eukaryota</taxon>
        <taxon>Fungi</taxon>
        <taxon>Fungi incertae sedis</taxon>
        <taxon>Mucoromycota</taxon>
        <taxon>Glomeromycotina</taxon>
        <taxon>Glomeromycetes</taxon>
        <taxon>Diversisporales</taxon>
        <taxon>Gigasporaceae</taxon>
        <taxon>Gigaspora</taxon>
    </lineage>
</organism>
<gene>
    <name evidence="1" type="ORF">F8M41_020508</name>
</gene>
<protein>
    <submittedName>
        <fullName evidence="1">Uncharacterized protein</fullName>
    </submittedName>
</protein>
<dbReference type="EMBL" id="WTPW01000567">
    <property type="protein sequence ID" value="KAF0498860.1"/>
    <property type="molecule type" value="Genomic_DNA"/>
</dbReference>
<evidence type="ECO:0000313" key="1">
    <source>
        <dbReference type="EMBL" id="KAF0498860.1"/>
    </source>
</evidence>
<dbReference type="OrthoDB" id="2324048at2759"/>
<reference evidence="1 2" key="1">
    <citation type="journal article" date="2019" name="Environ. Microbiol.">
        <title>At the nexus of three kingdoms: the genome of the mycorrhizal fungus Gigaspora margarita provides insights into plant, endobacterial and fungal interactions.</title>
        <authorList>
            <person name="Venice F."/>
            <person name="Ghignone S."/>
            <person name="Salvioli di Fossalunga A."/>
            <person name="Amselem J."/>
            <person name="Novero M."/>
            <person name="Xianan X."/>
            <person name="Sedzielewska Toro K."/>
            <person name="Morin E."/>
            <person name="Lipzen A."/>
            <person name="Grigoriev I.V."/>
            <person name="Henrissat B."/>
            <person name="Martin F.M."/>
            <person name="Bonfante P."/>
        </authorList>
    </citation>
    <scope>NUCLEOTIDE SEQUENCE [LARGE SCALE GENOMIC DNA]</scope>
    <source>
        <strain evidence="1 2">BEG34</strain>
    </source>
</reference>
<evidence type="ECO:0000313" key="2">
    <source>
        <dbReference type="Proteomes" id="UP000439903"/>
    </source>
</evidence>
<keyword evidence="2" id="KW-1185">Reference proteome</keyword>
<proteinExistence type="predicted"/>
<dbReference type="AlphaFoldDB" id="A0A8H4AI83"/>
<comment type="caution">
    <text evidence="1">The sequence shown here is derived from an EMBL/GenBank/DDBJ whole genome shotgun (WGS) entry which is preliminary data.</text>
</comment>
<name>A0A8H4AI83_GIGMA</name>
<accession>A0A8H4AI83</accession>
<dbReference type="Proteomes" id="UP000439903">
    <property type="component" value="Unassembled WGS sequence"/>
</dbReference>